<keyword evidence="5" id="KW-0433">Leucine-rich repeat</keyword>
<dbReference type="CDD" id="cd14066">
    <property type="entry name" value="STKc_IRAK"/>
    <property type="match status" value="2"/>
</dbReference>
<dbReference type="PANTHER" id="PTHR48006">
    <property type="entry name" value="LEUCINE-RICH REPEAT-CONTAINING PROTEIN DDB_G0281931-RELATED"/>
    <property type="match status" value="1"/>
</dbReference>
<dbReference type="InterPro" id="IPR021720">
    <property type="entry name" value="Malectin_dom"/>
</dbReference>
<dbReference type="Gene3D" id="2.60.120.430">
    <property type="entry name" value="Galactose-binding lectin"/>
    <property type="match status" value="2"/>
</dbReference>
<dbReference type="FunFam" id="1.10.510.10:FF:000044">
    <property type="entry name" value="Putative LRR receptor-like serine/threonine-protein kinase"/>
    <property type="match status" value="2"/>
</dbReference>
<dbReference type="SMR" id="F6H1S5"/>
<dbReference type="PROSITE" id="PS00108">
    <property type="entry name" value="PROTEIN_KINASE_ST"/>
    <property type="match status" value="2"/>
</dbReference>
<dbReference type="Pfam" id="PF00560">
    <property type="entry name" value="LRR_1"/>
    <property type="match status" value="3"/>
</dbReference>
<dbReference type="GO" id="GO:0004672">
    <property type="term" value="F:protein kinase activity"/>
    <property type="evidence" value="ECO:0000318"/>
    <property type="project" value="GO_Central"/>
</dbReference>
<dbReference type="Gene3D" id="3.80.10.10">
    <property type="entry name" value="Ribonuclease Inhibitor"/>
    <property type="match status" value="4"/>
</dbReference>
<dbReference type="SUPFAM" id="SSF56112">
    <property type="entry name" value="Protein kinase-like (PK-like)"/>
    <property type="match status" value="2"/>
</dbReference>
<evidence type="ECO:0000256" key="16">
    <source>
        <dbReference type="ARBA" id="ARBA00023180"/>
    </source>
</evidence>
<dbReference type="InterPro" id="IPR003591">
    <property type="entry name" value="Leu-rich_rpt_typical-subtyp"/>
</dbReference>
<dbReference type="InParanoid" id="F6H1S5"/>
<evidence type="ECO:0000256" key="17">
    <source>
        <dbReference type="ARBA" id="ARBA00047899"/>
    </source>
</evidence>
<evidence type="ECO:0000256" key="7">
    <source>
        <dbReference type="ARBA" id="ARBA00022692"/>
    </source>
</evidence>
<dbReference type="Pfam" id="PF00069">
    <property type="entry name" value="Pkinase"/>
    <property type="match status" value="2"/>
</dbReference>
<evidence type="ECO:0000256" key="1">
    <source>
        <dbReference type="ARBA" id="ARBA00004479"/>
    </source>
</evidence>
<evidence type="ECO:0000256" key="13">
    <source>
        <dbReference type="ARBA" id="ARBA00022989"/>
    </source>
</evidence>
<dbReference type="HOGENOM" id="CLU_000288_114_4_1"/>
<dbReference type="InterPro" id="IPR032675">
    <property type="entry name" value="LRR_dom_sf"/>
</dbReference>
<dbReference type="SMART" id="SM00369">
    <property type="entry name" value="LRR_TYP"/>
    <property type="match status" value="6"/>
</dbReference>
<evidence type="ECO:0000256" key="14">
    <source>
        <dbReference type="ARBA" id="ARBA00023136"/>
    </source>
</evidence>
<keyword evidence="6" id="KW-0808">Transferase</keyword>
<dbReference type="FunFam" id="2.60.120.430:FF:000002">
    <property type="entry name" value="Leucine-rich repeat receptor-like protein kinase"/>
    <property type="match status" value="2"/>
</dbReference>
<dbReference type="PANTHER" id="PTHR48006:SF62">
    <property type="entry name" value="LEUCINE-RICH REPEAT TRANSMEMBRANE PROTEIN KINASE"/>
    <property type="match status" value="1"/>
</dbReference>
<dbReference type="FunFam" id="3.80.10.10:FF:000497">
    <property type="entry name" value="Leucine-rich repeat transmembrane protein kinase"/>
    <property type="match status" value="2"/>
</dbReference>
<evidence type="ECO:0000256" key="2">
    <source>
        <dbReference type="ARBA" id="ARBA00012513"/>
    </source>
</evidence>
<evidence type="ECO:0000256" key="8">
    <source>
        <dbReference type="ARBA" id="ARBA00022729"/>
    </source>
</evidence>
<reference evidence="22" key="1">
    <citation type="journal article" date="2007" name="Nature">
        <title>The grapevine genome sequence suggests ancestral hexaploidization in major angiosperm phyla.</title>
        <authorList>
            <consortium name="The French-Italian Public Consortium for Grapevine Genome Characterization."/>
            <person name="Jaillon O."/>
            <person name="Aury J.-M."/>
            <person name="Noel B."/>
            <person name="Policriti A."/>
            <person name="Clepet C."/>
            <person name="Casagrande A."/>
            <person name="Choisne N."/>
            <person name="Aubourg S."/>
            <person name="Vitulo N."/>
            <person name="Jubin C."/>
            <person name="Vezzi A."/>
            <person name="Legeai F."/>
            <person name="Hugueney P."/>
            <person name="Dasilva C."/>
            <person name="Horner D."/>
            <person name="Mica E."/>
            <person name="Jublot D."/>
            <person name="Poulain J."/>
            <person name="Bruyere C."/>
            <person name="Billault A."/>
            <person name="Segurens B."/>
            <person name="Gouyvenoux M."/>
            <person name="Ugarte E."/>
            <person name="Cattonaro F."/>
            <person name="Anthouard V."/>
            <person name="Vico V."/>
            <person name="Del Fabbro C."/>
            <person name="Alaux M."/>
            <person name="Di Gaspero G."/>
            <person name="Dumas V."/>
            <person name="Felice N."/>
            <person name="Paillard S."/>
            <person name="Juman I."/>
            <person name="Moroldo M."/>
            <person name="Scalabrin S."/>
            <person name="Canaguier A."/>
            <person name="Le Clainche I."/>
            <person name="Malacrida G."/>
            <person name="Durand E."/>
            <person name="Pesole G."/>
            <person name="Laucou V."/>
            <person name="Chatelet P."/>
            <person name="Merdinoglu D."/>
            <person name="Delledonne M."/>
            <person name="Pezzotti M."/>
            <person name="Lecharny A."/>
            <person name="Scarpelli C."/>
            <person name="Artiguenave F."/>
            <person name="Pe M.E."/>
            <person name="Valle G."/>
            <person name="Morgante M."/>
            <person name="Caboche M."/>
            <person name="Adam-Blondon A.-F."/>
            <person name="Weissenbach J."/>
            <person name="Quetier F."/>
            <person name="Wincker P."/>
        </authorList>
    </citation>
    <scope>NUCLEOTIDE SEQUENCE [LARGE SCALE GENOMIC DNA]</scope>
    <source>
        <strain evidence="22">cv. Pinot noir / PN40024</strain>
    </source>
</reference>
<dbReference type="GO" id="GO:0005524">
    <property type="term" value="F:ATP binding"/>
    <property type="evidence" value="ECO:0007669"/>
    <property type="project" value="UniProtKB-KW"/>
</dbReference>
<comment type="catalytic activity">
    <reaction evidence="17">
        <text>L-threonyl-[protein] + ATP = O-phospho-L-threonyl-[protein] + ADP + H(+)</text>
        <dbReference type="Rhea" id="RHEA:46608"/>
        <dbReference type="Rhea" id="RHEA-COMP:11060"/>
        <dbReference type="Rhea" id="RHEA-COMP:11605"/>
        <dbReference type="ChEBI" id="CHEBI:15378"/>
        <dbReference type="ChEBI" id="CHEBI:30013"/>
        <dbReference type="ChEBI" id="CHEBI:30616"/>
        <dbReference type="ChEBI" id="CHEBI:61977"/>
        <dbReference type="ChEBI" id="CHEBI:456216"/>
        <dbReference type="EC" id="2.7.11.1"/>
    </reaction>
</comment>
<keyword evidence="10" id="KW-0547">Nucleotide-binding</keyword>
<keyword evidence="3" id="KW-0723">Serine/threonine-protein kinase</keyword>
<keyword evidence="14 19" id="KW-0472">Membrane</keyword>
<dbReference type="EC" id="2.7.11.1" evidence="2"/>
<evidence type="ECO:0000256" key="10">
    <source>
        <dbReference type="ARBA" id="ARBA00022741"/>
    </source>
</evidence>
<keyword evidence="15" id="KW-0675">Receptor</keyword>
<proteinExistence type="predicted"/>
<evidence type="ECO:0000256" key="11">
    <source>
        <dbReference type="ARBA" id="ARBA00022777"/>
    </source>
</evidence>
<dbReference type="PROSITE" id="PS50011">
    <property type="entry name" value="PROTEIN_KINASE_DOM"/>
    <property type="match status" value="2"/>
</dbReference>
<dbReference type="SUPFAM" id="SSF52058">
    <property type="entry name" value="L domain-like"/>
    <property type="match status" value="2"/>
</dbReference>
<dbReference type="GO" id="GO:0004674">
    <property type="term" value="F:protein serine/threonine kinase activity"/>
    <property type="evidence" value="ECO:0007669"/>
    <property type="project" value="UniProtKB-KW"/>
</dbReference>
<gene>
    <name evidence="21" type="ordered locus">VIT_12s0055g00590</name>
</gene>
<name>F6H1S5_VITVI</name>
<dbReference type="Gene3D" id="1.10.510.10">
    <property type="entry name" value="Transferase(Phosphotransferase) domain 1"/>
    <property type="match status" value="2"/>
</dbReference>
<dbReference type="EMBL" id="FN595228">
    <property type="protein sequence ID" value="CCB46144.1"/>
    <property type="molecule type" value="Genomic_DNA"/>
</dbReference>
<keyword evidence="13 19" id="KW-1133">Transmembrane helix</keyword>
<feature type="transmembrane region" description="Helical" evidence="19">
    <location>
        <begin position="636"/>
        <end position="659"/>
    </location>
</feature>
<evidence type="ECO:0000313" key="22">
    <source>
        <dbReference type="Proteomes" id="UP000009183"/>
    </source>
</evidence>
<keyword evidence="7 19" id="KW-0812">Transmembrane</keyword>
<dbReference type="FunFam" id="3.30.200.20:FF:000140">
    <property type="entry name" value="Leucine-rich repeat receptor-like protein kinase"/>
    <property type="match status" value="2"/>
</dbReference>
<dbReference type="Pfam" id="PF11721">
    <property type="entry name" value="Malectin"/>
    <property type="match status" value="2"/>
</dbReference>
<dbReference type="InterPro" id="IPR011009">
    <property type="entry name" value="Kinase-like_dom_sf"/>
</dbReference>
<keyword evidence="11" id="KW-0418">Kinase</keyword>
<evidence type="ECO:0000256" key="9">
    <source>
        <dbReference type="ARBA" id="ARBA00022737"/>
    </source>
</evidence>
<feature type="domain" description="Protein kinase" evidence="20">
    <location>
        <begin position="1770"/>
        <end position="2044"/>
    </location>
</feature>
<keyword evidence="12" id="KW-0067">ATP-binding</keyword>
<dbReference type="PaxDb" id="29760-VIT_12s0055g00590.t01"/>
<feature type="domain" description="Protein kinase" evidence="20">
    <location>
        <begin position="695"/>
        <end position="971"/>
    </location>
</feature>
<dbReference type="InterPro" id="IPR001611">
    <property type="entry name" value="Leu-rich_rpt"/>
</dbReference>
<keyword evidence="22" id="KW-1185">Reference proteome</keyword>
<evidence type="ECO:0000256" key="19">
    <source>
        <dbReference type="SAM" id="Phobius"/>
    </source>
</evidence>
<dbReference type="SMART" id="SM00364">
    <property type="entry name" value="LRR_BAC"/>
    <property type="match status" value="6"/>
</dbReference>
<dbReference type="SMART" id="SM00220">
    <property type="entry name" value="S_TKc"/>
    <property type="match status" value="2"/>
</dbReference>
<keyword evidence="9" id="KW-0677">Repeat</keyword>
<dbReference type="InterPro" id="IPR008271">
    <property type="entry name" value="Ser/Thr_kinase_AS"/>
</dbReference>
<dbReference type="Pfam" id="PF13855">
    <property type="entry name" value="LRR_8"/>
    <property type="match status" value="1"/>
</dbReference>
<evidence type="ECO:0000256" key="4">
    <source>
        <dbReference type="ARBA" id="ARBA00022553"/>
    </source>
</evidence>
<evidence type="ECO:0000256" key="3">
    <source>
        <dbReference type="ARBA" id="ARBA00022527"/>
    </source>
</evidence>
<comment type="subcellular location">
    <subcellularLocation>
        <location evidence="1">Membrane</location>
        <topology evidence="1">Single-pass type I membrane protein</topology>
    </subcellularLocation>
</comment>
<organism evidence="21 22">
    <name type="scientific">Vitis vinifera</name>
    <name type="common">Grape</name>
    <dbReference type="NCBI Taxonomy" id="29760"/>
    <lineage>
        <taxon>Eukaryota</taxon>
        <taxon>Viridiplantae</taxon>
        <taxon>Streptophyta</taxon>
        <taxon>Embryophyta</taxon>
        <taxon>Tracheophyta</taxon>
        <taxon>Spermatophyta</taxon>
        <taxon>Magnoliopsida</taxon>
        <taxon>eudicotyledons</taxon>
        <taxon>Gunneridae</taxon>
        <taxon>Pentapetalae</taxon>
        <taxon>rosids</taxon>
        <taxon>Vitales</taxon>
        <taxon>Vitaceae</taxon>
        <taxon>Viteae</taxon>
        <taxon>Vitis</taxon>
    </lineage>
</organism>
<protein>
    <recommendedName>
        <fullName evidence="2">non-specific serine/threonine protein kinase</fullName>
        <ecNumber evidence="2">2.7.11.1</ecNumber>
    </recommendedName>
</protein>
<dbReference type="ExpressionAtlas" id="F6H1S5">
    <property type="expression patterns" value="baseline and differential"/>
</dbReference>
<dbReference type="InterPro" id="IPR051824">
    <property type="entry name" value="LRR_Rcpt-Like_S/T_Kinase"/>
</dbReference>
<dbReference type="FunFam" id="3.80.10.10:FF:000298">
    <property type="entry name" value="Putative LRR receptor-like serine/threonine-protein kinase"/>
    <property type="match status" value="2"/>
</dbReference>
<dbReference type="eggNOG" id="ENOG502QUW9">
    <property type="taxonomic scope" value="Eukaryota"/>
</dbReference>
<comment type="catalytic activity">
    <reaction evidence="18">
        <text>L-seryl-[protein] + ATP = O-phospho-L-seryl-[protein] + ADP + H(+)</text>
        <dbReference type="Rhea" id="RHEA:17989"/>
        <dbReference type="Rhea" id="RHEA-COMP:9863"/>
        <dbReference type="Rhea" id="RHEA-COMP:11604"/>
        <dbReference type="ChEBI" id="CHEBI:15378"/>
        <dbReference type="ChEBI" id="CHEBI:29999"/>
        <dbReference type="ChEBI" id="CHEBI:30616"/>
        <dbReference type="ChEBI" id="CHEBI:83421"/>
        <dbReference type="ChEBI" id="CHEBI:456216"/>
        <dbReference type="EC" id="2.7.11.1"/>
    </reaction>
</comment>
<keyword evidence="8" id="KW-0732">Signal</keyword>
<dbReference type="GO" id="GO:0045088">
    <property type="term" value="P:regulation of innate immune response"/>
    <property type="evidence" value="ECO:0000318"/>
    <property type="project" value="GO_Central"/>
</dbReference>
<sequence>MMKLMPGAQSVSWVFVALYGVYVIGLFHAAAAQSTEANATTDPSEVTILNSIFQQWGISASNEWNTSGEPCTGAALDSADIKNPGIKCDCSYDNASTCHITQLKVYALDVVGAIPDELWNLTFLTNLNLGQNYLTGSLSASIGNLTSMQYLSLGINALSGELPKELGQLTDLRSIAFGTNNFSGSLPSELGNLVKLEQLYFDSSGLSGDIPSTFANLQSLTTVWASDNELTGNIPDFIGNWSKLTVLRLQGNSFEGSIPSSFSNLTSLTDLRISDISNGSSSSLEFIKDMKSLSTLIIRNNNISDAIPSNIGEYGSLTQLDLSFNNLSGQLPESLFNLSQLTYLFLGNNQLTGSLPSQKSTSLLNIDLSYNGLSGSFPSWVDEENLQLNLVANNFTLDSSNSSVLPSGLNCLQQNFPCNRGSGIYYNFAIKCGGPQITSSDQIVFERDNETLGPATYYVTDENRWAVSNVGLFSGSNNPQYTSTSSSQFTNTLDSELFQTARISAGSLRYYGLGLENGNYTLTLQFAETAIVNSNSWKSLGRRVFDVYIQGDLVLKDFDIRKEAGGVSFQAVKKEFTAQVLENYIEIHLFWAGKGTCCVPAQGTYGPSISAISATPDFEPTVSNTAPNGKKNRTGLIVGIAVGLGVVCFLSVFALYYFVLRRKKPSENQDEELLGMDARPYTFSYAELKNATGDFSPSNKLGEGGFGPVYKGTLSDGRVVAVKQLSVASHQGKKQFVAEIATISAVQHRNLVKLYGCCIEGVNRSLVYEYLENKSLDQALFGKGNGSLDLDWPTRYDICLGVARGLAYLHEESRVRIVHRDVKASNILLDYHRNPKISDFGLAKLYDDTKTHISTRVAGTIGYLAPEYAMRGHLTEKADVFGFGVVALEIVSGRPNSDTSLEEEKTYLLEWAWQLHENNHEIELVDSRLSEFSEEEARRMIGVALLCTQTSPTLRPPMSRAVAMLSGDIEVSRVTTKPGYLTDWKFNDASSFMSENSHFNSSTSISMAADADLAKNAPYIQFIGVMKVNFALWLFELLSRHCMAFSALVNLVKKYQWEIRLGQTRNELVKLNVSFGYVIGIQSVSCVFVALCSVYVTGLFHIAAAQTTEANATTDPSEVRVLNSIFRQWGISASSQWRTIGEPCTGAAIDSTSIDSADYNFGIKCDCSYDNASTCHITQLKVYALDVVGVIPDELWNLTFLTSLNLGQNYLTGPLSASIGNLTSMQYLSLGINALSGELPKELGQLTDLRSFAFGTNNFSGSLPSEIGNLVKLEQLYFDSSGVSGEIPSTFANLQSLTIVWASDNELTGNIPDFIGNWSKLTVLRLQGNSFEGPIPSSFSNLTSLTDLRVSDISNASSSSLEFIKNMKLLSTLVLRNNNISDSIPSNIGEYGSLTQLDLSFNNLSGQLPESLFNLSQLTYLFLGNNQLTGTLPSLKSTSLLNIDLSYNGLSGSFPSWVDEENLQLNLVANNFTLDSSNSSVLPSGLNCLQQNFPCNRGSGIYYNFAIKCGGPQITSSDQIVFERDSETLGPATYYVTDTNRWAFSNVGKFSGSNNYTSTSSSLFTNTLDSELFQTARISAGSLRYYGLGLKNGNYTLTLQFAETAIVNSNSWKTLGRRVFDIYIQGDLILKDFDIRKEAGGVSFQAVKKEFTAQVLENYIEIHLFWAGKGTCCVPAQGTYGPSISAISATPNFEPTVPNTAPNGKKHRTGLIVGIAVALGLVCFLAVFSVYYFVLRRKKPYENQDEELLGMEARPYTFSYAELKNATGDFSPSNKLGEGGFGPVYKGTLSDGRVVAVKQLSVSSHQGKNQFVTEIKTISAVQHRNLVKLYGCCIEGVNRSLVYEYLENKSLDQALFGEGNLDLVWQTRYDICLGVARGLAYLHEESRLRIVHRDVKASNILLDYYLNPKISDFGLAKLYDDTKTHISTRVAGTIGYLAPEYAMRGHLTEKADVFGFGVVALEIVSGRPNSDTSLEEEKTYLLEWAWQLHETNCELELVDSGLSEFSEEEATRMIGVALLCTQTSPTLRPPMSHVVAMLSGDIEVSRVTTKPGYLTDWKFNDASSFMSENSDLSSPSISMAVDTDCSALTVNKTESMRLLERAGEE</sequence>
<keyword evidence="16" id="KW-0325">Glycoprotein</keyword>
<evidence type="ECO:0000256" key="18">
    <source>
        <dbReference type="ARBA" id="ARBA00048679"/>
    </source>
</evidence>
<keyword evidence="4" id="KW-0597">Phosphoprotein</keyword>
<evidence type="ECO:0000259" key="20">
    <source>
        <dbReference type="PROSITE" id="PS50011"/>
    </source>
</evidence>
<feature type="transmembrane region" description="Helical" evidence="19">
    <location>
        <begin position="1711"/>
        <end position="1734"/>
    </location>
</feature>
<feature type="transmembrane region" description="Helical" evidence="19">
    <location>
        <begin position="1075"/>
        <end position="1096"/>
    </location>
</feature>
<accession>F6H1S5</accession>
<evidence type="ECO:0000256" key="12">
    <source>
        <dbReference type="ARBA" id="ARBA00022840"/>
    </source>
</evidence>
<evidence type="ECO:0000256" key="5">
    <source>
        <dbReference type="ARBA" id="ARBA00022614"/>
    </source>
</evidence>
<evidence type="ECO:0000313" key="21">
    <source>
        <dbReference type="EMBL" id="CCB46144.1"/>
    </source>
</evidence>
<evidence type="ECO:0000256" key="15">
    <source>
        <dbReference type="ARBA" id="ARBA00023170"/>
    </source>
</evidence>
<evidence type="ECO:0000256" key="6">
    <source>
        <dbReference type="ARBA" id="ARBA00022679"/>
    </source>
</evidence>
<dbReference type="Proteomes" id="UP000009183">
    <property type="component" value="Chromosome 12"/>
</dbReference>
<dbReference type="InterPro" id="IPR000719">
    <property type="entry name" value="Prot_kinase_dom"/>
</dbReference>
<dbReference type="Gene3D" id="3.30.200.20">
    <property type="entry name" value="Phosphorylase Kinase, domain 1"/>
    <property type="match status" value="2"/>
</dbReference>
<dbReference type="GO" id="GO:0005886">
    <property type="term" value="C:plasma membrane"/>
    <property type="evidence" value="ECO:0000318"/>
    <property type="project" value="GO_Central"/>
</dbReference>